<keyword evidence="2" id="KW-0472">Membrane</keyword>
<evidence type="ECO:0000313" key="3">
    <source>
        <dbReference type="EMBL" id="MFC6013785.1"/>
    </source>
</evidence>
<evidence type="ECO:0000256" key="1">
    <source>
        <dbReference type="SAM" id="MobiDB-lite"/>
    </source>
</evidence>
<reference evidence="4" key="1">
    <citation type="journal article" date="2019" name="Int. J. Syst. Evol. Microbiol.">
        <title>The Global Catalogue of Microorganisms (GCM) 10K type strain sequencing project: providing services to taxonomists for standard genome sequencing and annotation.</title>
        <authorList>
            <consortium name="The Broad Institute Genomics Platform"/>
            <consortium name="The Broad Institute Genome Sequencing Center for Infectious Disease"/>
            <person name="Wu L."/>
            <person name="Ma J."/>
        </authorList>
    </citation>
    <scope>NUCLEOTIDE SEQUENCE [LARGE SCALE GENOMIC DNA]</scope>
    <source>
        <strain evidence="4">CCUG 36956</strain>
    </source>
</reference>
<name>A0ABW1JX78_9NOCA</name>
<dbReference type="RefSeq" id="WP_378608925.1">
    <property type="nucleotide sequence ID" value="NZ_JBHSQN010000015.1"/>
</dbReference>
<keyword evidence="4" id="KW-1185">Reference proteome</keyword>
<dbReference type="EMBL" id="JBHSQN010000015">
    <property type="protein sequence ID" value="MFC6013785.1"/>
    <property type="molecule type" value="Genomic_DNA"/>
</dbReference>
<proteinExistence type="predicted"/>
<feature type="transmembrane region" description="Helical" evidence="2">
    <location>
        <begin position="82"/>
        <end position="105"/>
    </location>
</feature>
<organism evidence="3 4">
    <name type="scientific">Nocardia lasii</name>
    <dbReference type="NCBI Taxonomy" id="1616107"/>
    <lineage>
        <taxon>Bacteria</taxon>
        <taxon>Bacillati</taxon>
        <taxon>Actinomycetota</taxon>
        <taxon>Actinomycetes</taxon>
        <taxon>Mycobacteriales</taxon>
        <taxon>Nocardiaceae</taxon>
        <taxon>Nocardia</taxon>
    </lineage>
</organism>
<evidence type="ECO:0000313" key="4">
    <source>
        <dbReference type="Proteomes" id="UP001596223"/>
    </source>
</evidence>
<evidence type="ECO:0000256" key="2">
    <source>
        <dbReference type="SAM" id="Phobius"/>
    </source>
</evidence>
<dbReference type="Proteomes" id="UP001596223">
    <property type="component" value="Unassembled WGS sequence"/>
</dbReference>
<keyword evidence="2" id="KW-0812">Transmembrane</keyword>
<protein>
    <submittedName>
        <fullName evidence="3">DUF3824 domain-containing protein</fullName>
    </submittedName>
</protein>
<sequence length="500" mass="52153">MSDFGDRAGSGAQPYPTYGPTPPVGTPQNPAYGPTPPVGAPQNPHSGPNPFAVQPNHYAQQQFGAPPHGYAPRPPRSSNKPLFLALGAVALIVVLGLTAVVLLVVNSADNSPERQARSALATAQLRLLHTPAVRYEGTLTGTAAGSPTMTVNLVVTNVGEATGTLAVGSASLDYLGVGGTSFLTGDESDWRALGVPKDKIELYLNRPVLIGPDLFGVDLATVLAPARLALALDPEATYDTAVRVGAEARVGDHQSTPVTSGDVTTYLRGLAGGEESIITRIINNAAGYSGAGRDRLPEFTLDTTYLTASEATTVYAEFPGRIQALSTAIDSRVDLGGTLNGRFLENPCLGTCTIEFTIKNTVSTSPDIRITSISYDYTITVESALDITTGPDCVGTGTMSPNSSTAIRCTATYNPYLVPAGQTVPINAFAHVTVRALNPEQLSALEQQVAQNGTAATALTPTTQPDPTTDWNAYSAAGGPLTHDAWTTAHTALRTRADQR</sequence>
<comment type="caution">
    <text evidence="3">The sequence shown here is derived from an EMBL/GenBank/DDBJ whole genome shotgun (WGS) entry which is preliminary data.</text>
</comment>
<accession>A0ABW1JX78</accession>
<keyword evidence="2" id="KW-1133">Transmembrane helix</keyword>
<feature type="region of interest" description="Disordered" evidence="1">
    <location>
        <begin position="1"/>
        <end position="54"/>
    </location>
</feature>
<gene>
    <name evidence="3" type="ORF">ACFP3H_22255</name>
</gene>